<feature type="domain" description="NADP-dependent oxidoreductase" evidence="1">
    <location>
        <begin position="17"/>
        <end position="115"/>
    </location>
</feature>
<protein>
    <recommendedName>
        <fullName evidence="1">NADP-dependent oxidoreductase domain-containing protein</fullName>
    </recommendedName>
</protein>
<feature type="non-terminal residue" evidence="2">
    <location>
        <position position="123"/>
    </location>
</feature>
<evidence type="ECO:0000313" key="2">
    <source>
        <dbReference type="EMBL" id="GAG43574.1"/>
    </source>
</evidence>
<reference evidence="2" key="1">
    <citation type="journal article" date="2014" name="Front. Microbiol.">
        <title>High frequency of phylogenetically diverse reductive dehalogenase-homologous genes in deep subseafloor sedimentary metagenomes.</title>
        <authorList>
            <person name="Kawai M."/>
            <person name="Futagami T."/>
            <person name="Toyoda A."/>
            <person name="Takaki Y."/>
            <person name="Nishi S."/>
            <person name="Hori S."/>
            <person name="Arai W."/>
            <person name="Tsubouchi T."/>
            <person name="Morono Y."/>
            <person name="Uchiyama I."/>
            <person name="Ito T."/>
            <person name="Fujiyama A."/>
            <person name="Inagaki F."/>
            <person name="Takami H."/>
        </authorList>
    </citation>
    <scope>NUCLEOTIDE SEQUENCE</scope>
    <source>
        <strain evidence="2">Expedition CK06-06</strain>
    </source>
</reference>
<dbReference type="SUPFAM" id="SSF51430">
    <property type="entry name" value="NAD(P)-linked oxidoreductase"/>
    <property type="match status" value="1"/>
</dbReference>
<dbReference type="Gene3D" id="3.20.20.100">
    <property type="entry name" value="NADP-dependent oxidoreductase domain"/>
    <property type="match status" value="1"/>
</dbReference>
<gene>
    <name evidence="2" type="ORF">S01H1_81564</name>
</gene>
<comment type="caution">
    <text evidence="2">The sequence shown here is derived from an EMBL/GenBank/DDBJ whole genome shotgun (WGS) entry which is preliminary data.</text>
</comment>
<dbReference type="InterPro" id="IPR036812">
    <property type="entry name" value="NAD(P)_OxRdtase_dom_sf"/>
</dbReference>
<dbReference type="Pfam" id="PF00248">
    <property type="entry name" value="Aldo_ket_red"/>
    <property type="match status" value="1"/>
</dbReference>
<dbReference type="InterPro" id="IPR023210">
    <property type="entry name" value="NADP_OxRdtase_dom"/>
</dbReference>
<dbReference type="PANTHER" id="PTHR43312:SF1">
    <property type="entry name" value="NADP-DEPENDENT OXIDOREDUCTASE DOMAIN-CONTAINING PROTEIN"/>
    <property type="match status" value="1"/>
</dbReference>
<dbReference type="PANTHER" id="PTHR43312">
    <property type="entry name" value="D-THREO-ALDOSE 1-DEHYDROGENASE"/>
    <property type="match status" value="1"/>
</dbReference>
<accession>X0XK78</accession>
<dbReference type="EMBL" id="BARS01055205">
    <property type="protein sequence ID" value="GAG43574.1"/>
    <property type="molecule type" value="Genomic_DNA"/>
</dbReference>
<dbReference type="InterPro" id="IPR053135">
    <property type="entry name" value="AKR2_Oxidoreductase"/>
</dbReference>
<organism evidence="2">
    <name type="scientific">marine sediment metagenome</name>
    <dbReference type="NCBI Taxonomy" id="412755"/>
    <lineage>
        <taxon>unclassified sequences</taxon>
        <taxon>metagenomes</taxon>
        <taxon>ecological metagenomes</taxon>
    </lineage>
</organism>
<dbReference type="AlphaFoldDB" id="X0XK78"/>
<proteinExistence type="predicted"/>
<sequence length="123" mass="13249">MRKVVLGKSGLEVSAVGFGAIPIQRVSHDDAVAALQRAFELGVNFVDTADSYSDSQRKIGQAIKGRRDEFVLASKGGAGSKQGMIDQIDNSLVEMGVDYIDLYQFHNIGYAEKWEQITAPGGA</sequence>
<evidence type="ECO:0000259" key="1">
    <source>
        <dbReference type="Pfam" id="PF00248"/>
    </source>
</evidence>
<name>X0XK78_9ZZZZ</name>